<keyword evidence="2" id="KW-1185">Reference proteome</keyword>
<sequence length="456" mass="48304">MKFLSIIAAVLPLASALTIPEKRITTPANDPFYVPPSGFESSKPGAVLRERRIVASFFGFIPDPIEAHQLLYRTTAIDGSAIATVTTIFKPWFAKRDRFIAFNTAYDSSASICDPSYNYRWGALQTDLISSAEYLLIQAYLLSGYTVASADYEGPDVAFSPGRLSGMGVLDGMRAVVNYGSKIGLNENPMIVNAGYSGGAIAGGWAASLHPTYAPDLNIKGFIIGGTPANLTEVLLAVDGTLFSGFLPGAISGLAMPSAYGAQLKPVLDKVITPHGRDVLALGTSQCVAVNLVAFLSKSLFDPSIQSMGRDLLYEENVAAVLKDTTMGLKKEETPIVPVMLYHAHDDEIIPYAGAEALGKRWCANGADVRFTNYAAGGHGTTEVVALLDALKFANDAFNGWVPGGCASNSVLTDKLNPLALGLALEPVLSKLAGILLALGKKDANWIKSISQGNSM</sequence>
<evidence type="ECO:0000313" key="2">
    <source>
        <dbReference type="Proteomes" id="UP001148737"/>
    </source>
</evidence>
<organism evidence="1 2">
    <name type="scientific">Lecanicillium saksenae</name>
    <dbReference type="NCBI Taxonomy" id="468837"/>
    <lineage>
        <taxon>Eukaryota</taxon>
        <taxon>Fungi</taxon>
        <taxon>Dikarya</taxon>
        <taxon>Ascomycota</taxon>
        <taxon>Pezizomycotina</taxon>
        <taxon>Sordariomycetes</taxon>
        <taxon>Hypocreomycetidae</taxon>
        <taxon>Hypocreales</taxon>
        <taxon>Cordycipitaceae</taxon>
        <taxon>Lecanicillium</taxon>
    </lineage>
</organism>
<dbReference type="EMBL" id="JANAKD010000294">
    <property type="protein sequence ID" value="KAJ3495300.1"/>
    <property type="molecule type" value="Genomic_DNA"/>
</dbReference>
<proteinExistence type="predicted"/>
<protein>
    <submittedName>
        <fullName evidence="1">Uncharacterized protein</fullName>
    </submittedName>
</protein>
<accession>A0ACC1QZN5</accession>
<name>A0ACC1QZN5_9HYPO</name>
<reference evidence="1" key="1">
    <citation type="submission" date="2022-07" db="EMBL/GenBank/DDBJ databases">
        <title>Genome Sequence of Lecanicillium saksenae.</title>
        <authorList>
            <person name="Buettner E."/>
        </authorList>
    </citation>
    <scope>NUCLEOTIDE SEQUENCE</scope>
    <source>
        <strain evidence="1">VT-O1</strain>
    </source>
</reference>
<gene>
    <name evidence="1" type="ORF">NLG97_g3495</name>
</gene>
<comment type="caution">
    <text evidence="1">The sequence shown here is derived from an EMBL/GenBank/DDBJ whole genome shotgun (WGS) entry which is preliminary data.</text>
</comment>
<evidence type="ECO:0000313" key="1">
    <source>
        <dbReference type="EMBL" id="KAJ3495300.1"/>
    </source>
</evidence>
<dbReference type="Proteomes" id="UP001148737">
    <property type="component" value="Unassembled WGS sequence"/>
</dbReference>